<keyword evidence="12 17" id="KW-0496">Mitochondrion</keyword>
<keyword evidence="10 16" id="KW-1133">Transmembrane helix</keyword>
<comment type="subcellular location">
    <subcellularLocation>
        <location evidence="1">Mitochondrion membrane</location>
        <topology evidence="1">Multi-pass membrane protein</topology>
    </subcellularLocation>
</comment>
<dbReference type="GO" id="GO:0008137">
    <property type="term" value="F:NADH dehydrogenase (ubiquinone) activity"/>
    <property type="evidence" value="ECO:0007669"/>
    <property type="project" value="UniProtKB-EC"/>
</dbReference>
<comment type="similarity">
    <text evidence="2">Belongs to the complex I subunit 6 family.</text>
</comment>
<evidence type="ECO:0000256" key="10">
    <source>
        <dbReference type="ARBA" id="ARBA00022989"/>
    </source>
</evidence>
<evidence type="ECO:0000256" key="6">
    <source>
        <dbReference type="ARBA" id="ARBA00022660"/>
    </source>
</evidence>
<dbReference type="PANTHER" id="PTHR11435:SF1">
    <property type="entry name" value="NADH-UBIQUINONE OXIDOREDUCTASE CHAIN 6"/>
    <property type="match status" value="1"/>
</dbReference>
<organism evidence="17">
    <name type="scientific">Eiconaxius sp. 1 QK-2020</name>
    <dbReference type="NCBI Taxonomy" id="2699496"/>
    <lineage>
        <taxon>Eukaryota</taxon>
        <taxon>Metazoa</taxon>
        <taxon>Ecdysozoa</taxon>
        <taxon>Arthropoda</taxon>
        <taxon>Crustacea</taxon>
        <taxon>Multicrustacea</taxon>
        <taxon>Malacostraca</taxon>
        <taxon>Eumalacostraca</taxon>
        <taxon>Eucarida</taxon>
        <taxon>Decapoda</taxon>
        <taxon>Pleocyemata</taxon>
        <taxon>Axiidea</taxon>
        <taxon>Axiidae</taxon>
        <taxon>Eiconaxius</taxon>
    </lineage>
</organism>
<evidence type="ECO:0000256" key="7">
    <source>
        <dbReference type="ARBA" id="ARBA00022692"/>
    </source>
</evidence>
<dbReference type="EMBL" id="MN982200">
    <property type="protein sequence ID" value="QJW33624.1"/>
    <property type="molecule type" value="Genomic_DNA"/>
</dbReference>
<dbReference type="GO" id="GO:0031966">
    <property type="term" value="C:mitochondrial membrane"/>
    <property type="evidence" value="ECO:0007669"/>
    <property type="project" value="UniProtKB-SubCell"/>
</dbReference>
<keyword evidence="7 16" id="KW-0812">Transmembrane</keyword>
<keyword evidence="11" id="KW-0520">NAD</keyword>
<keyword evidence="13 16" id="KW-0472">Membrane</keyword>
<reference evidence="17" key="1">
    <citation type="journal article" date="2020" name="Front. Mar. Sci.">
        <title>A New Species of the Deep-sea Sponge-associated Genus Eiconaxius (Crustacea: Decapoda: Axiidae), with New Insights into the Distribution, Speciation and Mitogenomic Phylogeny of Axiidean Shrimps.</title>
        <authorList>
            <person name="Kou Q."/>
            <person name="Xu P."/>
            <person name="Poore G."/>
            <person name="Li X."/>
            <person name="Wang C."/>
        </authorList>
    </citation>
    <scope>NUCLEOTIDE SEQUENCE</scope>
</reference>
<evidence type="ECO:0000256" key="9">
    <source>
        <dbReference type="ARBA" id="ARBA00022982"/>
    </source>
</evidence>
<evidence type="ECO:0000256" key="11">
    <source>
        <dbReference type="ARBA" id="ARBA00023027"/>
    </source>
</evidence>
<feature type="transmembrane region" description="Helical" evidence="16">
    <location>
        <begin position="48"/>
        <end position="69"/>
    </location>
</feature>
<feature type="transmembrane region" description="Helical" evidence="16">
    <location>
        <begin position="138"/>
        <end position="157"/>
    </location>
</feature>
<accession>A0A6M5U699</accession>
<evidence type="ECO:0000256" key="16">
    <source>
        <dbReference type="SAM" id="Phobius"/>
    </source>
</evidence>
<gene>
    <name evidence="17" type="primary">nad6</name>
</gene>
<evidence type="ECO:0000256" key="8">
    <source>
        <dbReference type="ARBA" id="ARBA00022967"/>
    </source>
</evidence>
<proteinExistence type="inferred from homology"/>
<dbReference type="AlphaFoldDB" id="A0A6M5U699"/>
<sequence length="170" mass="19492">MLFFITPIIMLVSFLFTRLLHPLAMGLILLLQTCLICISSGLMNQSFWFSYILFLIFLGGMLVLFIYVASLASNEPFKFSLTMSLLPIVFVFFLVLFLMADNLCLFSKMMISTSSLISESYNYLSLISMLYSIPTMKFTLYMVMYLLLTLFAIVKITNMGFGPLRLLTYD</sequence>
<evidence type="ECO:0000256" key="14">
    <source>
        <dbReference type="ARBA" id="ARBA00031019"/>
    </source>
</evidence>
<keyword evidence="5" id="KW-0813">Transport</keyword>
<protein>
    <recommendedName>
        <fullName evidence="4">NADH-ubiquinone oxidoreductase chain 6</fullName>
        <ecNumber evidence="3">7.1.1.2</ecNumber>
    </recommendedName>
    <alternativeName>
        <fullName evidence="14">NADH dehydrogenase subunit 6</fullName>
    </alternativeName>
</protein>
<feature type="transmembrane region" description="Helical" evidence="16">
    <location>
        <begin position="81"/>
        <end position="100"/>
    </location>
</feature>
<evidence type="ECO:0000256" key="3">
    <source>
        <dbReference type="ARBA" id="ARBA00012944"/>
    </source>
</evidence>
<evidence type="ECO:0000256" key="1">
    <source>
        <dbReference type="ARBA" id="ARBA00004225"/>
    </source>
</evidence>
<dbReference type="EC" id="7.1.1.2" evidence="3"/>
<evidence type="ECO:0000256" key="2">
    <source>
        <dbReference type="ARBA" id="ARBA00005698"/>
    </source>
</evidence>
<feature type="transmembrane region" description="Helical" evidence="16">
    <location>
        <begin position="20"/>
        <end position="42"/>
    </location>
</feature>
<evidence type="ECO:0000256" key="5">
    <source>
        <dbReference type="ARBA" id="ARBA00022448"/>
    </source>
</evidence>
<evidence type="ECO:0000256" key="4">
    <source>
        <dbReference type="ARBA" id="ARBA00021095"/>
    </source>
</evidence>
<comment type="catalytic activity">
    <reaction evidence="15">
        <text>a ubiquinone + NADH + 5 H(+)(in) = a ubiquinol + NAD(+) + 4 H(+)(out)</text>
        <dbReference type="Rhea" id="RHEA:29091"/>
        <dbReference type="Rhea" id="RHEA-COMP:9565"/>
        <dbReference type="Rhea" id="RHEA-COMP:9566"/>
        <dbReference type="ChEBI" id="CHEBI:15378"/>
        <dbReference type="ChEBI" id="CHEBI:16389"/>
        <dbReference type="ChEBI" id="CHEBI:17976"/>
        <dbReference type="ChEBI" id="CHEBI:57540"/>
        <dbReference type="ChEBI" id="CHEBI:57945"/>
        <dbReference type="EC" id="7.1.1.2"/>
    </reaction>
</comment>
<evidence type="ECO:0000256" key="13">
    <source>
        <dbReference type="ARBA" id="ARBA00023136"/>
    </source>
</evidence>
<evidence type="ECO:0000256" key="15">
    <source>
        <dbReference type="ARBA" id="ARBA00049551"/>
    </source>
</evidence>
<geneLocation type="mitochondrion" evidence="17"/>
<dbReference type="InterPro" id="IPR050269">
    <property type="entry name" value="ComplexI_Subunit6"/>
</dbReference>
<keyword evidence="8" id="KW-1278">Translocase</keyword>
<evidence type="ECO:0000313" key="17">
    <source>
        <dbReference type="EMBL" id="QJW33624.1"/>
    </source>
</evidence>
<keyword evidence="9" id="KW-0249">Electron transport</keyword>
<name>A0A6M5U699_9EUCA</name>
<dbReference type="PANTHER" id="PTHR11435">
    <property type="entry name" value="NADH UBIQUINONE OXIDOREDUCTASE SUBUNIT ND6"/>
    <property type="match status" value="1"/>
</dbReference>
<keyword evidence="6" id="KW-0679">Respiratory chain</keyword>
<evidence type="ECO:0000256" key="12">
    <source>
        <dbReference type="ARBA" id="ARBA00023128"/>
    </source>
</evidence>